<reference evidence="2 3" key="1">
    <citation type="journal article" date="2013" name="PLoS Genet.">
        <title>Comparative genome structure, secondary metabolite, and effector coding capacity across Cochliobolus pathogens.</title>
        <authorList>
            <person name="Condon B.J."/>
            <person name="Leng Y."/>
            <person name="Wu D."/>
            <person name="Bushley K.E."/>
            <person name="Ohm R.A."/>
            <person name="Otillar R."/>
            <person name="Martin J."/>
            <person name="Schackwitz W."/>
            <person name="Grimwood J."/>
            <person name="MohdZainudin N."/>
            <person name="Xue C."/>
            <person name="Wang R."/>
            <person name="Manning V.A."/>
            <person name="Dhillon B."/>
            <person name="Tu Z.J."/>
            <person name="Steffenson B.J."/>
            <person name="Salamov A."/>
            <person name="Sun H."/>
            <person name="Lowry S."/>
            <person name="LaButti K."/>
            <person name="Han J."/>
            <person name="Copeland A."/>
            <person name="Lindquist E."/>
            <person name="Barry K."/>
            <person name="Schmutz J."/>
            <person name="Baker S.E."/>
            <person name="Ciuffetti L.M."/>
            <person name="Grigoriev I.V."/>
            <person name="Zhong S."/>
            <person name="Turgeon B.G."/>
        </authorList>
    </citation>
    <scope>NUCLEOTIDE SEQUENCE [LARGE SCALE GENOMIC DNA]</scope>
    <source>
        <strain evidence="2 3">ATCC 44560</strain>
    </source>
</reference>
<proteinExistence type="predicted"/>
<gene>
    <name evidence="2" type="ORF">COCMIDRAFT_28239</name>
</gene>
<keyword evidence="3" id="KW-1185">Reference proteome</keyword>
<dbReference type="HOGENOM" id="CLU_1366026_0_0_1"/>
<feature type="region of interest" description="Disordered" evidence="1">
    <location>
        <begin position="129"/>
        <end position="200"/>
    </location>
</feature>
<sequence length="200" mass="21880">MQVVREQRRPQAGDWAHPSVASPGERQLSGRKGERAHGAMGGGWQRGAQEESCVVSSWMRVSMICCGCGMRSNKAATKYSRSLSLFPYSSLLDGGEVGGVERAQVTMASDMAGRGEEKKKTAARRAAAEAQGVRRRARKRPTISTAAMRALDHEEEEGHEEEATLSIEARATKGDQGRPRGHLESNRNLARPRLPNQRRG</sequence>
<protein>
    <submittedName>
        <fullName evidence="2">Uncharacterized protein</fullName>
    </submittedName>
</protein>
<dbReference type="AlphaFoldDB" id="W6Z6W2"/>
<feature type="compositionally biased region" description="Basic and acidic residues" evidence="1">
    <location>
        <begin position="1"/>
        <end position="11"/>
    </location>
</feature>
<feature type="region of interest" description="Disordered" evidence="1">
    <location>
        <begin position="1"/>
        <end position="44"/>
    </location>
</feature>
<evidence type="ECO:0000313" key="3">
    <source>
        <dbReference type="Proteomes" id="UP000054032"/>
    </source>
</evidence>
<dbReference type="Proteomes" id="UP000054032">
    <property type="component" value="Unassembled WGS sequence"/>
</dbReference>
<dbReference type="RefSeq" id="XP_007690191.1">
    <property type="nucleotide sequence ID" value="XM_007692001.1"/>
</dbReference>
<dbReference type="GeneID" id="19121270"/>
<evidence type="ECO:0000313" key="2">
    <source>
        <dbReference type="EMBL" id="EUC43284.1"/>
    </source>
</evidence>
<feature type="compositionally biased region" description="Basic and acidic residues" evidence="1">
    <location>
        <begin position="170"/>
        <end position="185"/>
    </location>
</feature>
<dbReference type="KEGG" id="bor:COCMIDRAFT_28239"/>
<evidence type="ECO:0000256" key="1">
    <source>
        <dbReference type="SAM" id="MobiDB-lite"/>
    </source>
</evidence>
<dbReference type="EMBL" id="KI964034">
    <property type="protein sequence ID" value="EUC43284.1"/>
    <property type="molecule type" value="Genomic_DNA"/>
</dbReference>
<name>W6Z6W2_COCMI</name>
<accession>W6Z6W2</accession>
<organism evidence="2 3">
    <name type="scientific">Bipolaris oryzae ATCC 44560</name>
    <dbReference type="NCBI Taxonomy" id="930090"/>
    <lineage>
        <taxon>Eukaryota</taxon>
        <taxon>Fungi</taxon>
        <taxon>Dikarya</taxon>
        <taxon>Ascomycota</taxon>
        <taxon>Pezizomycotina</taxon>
        <taxon>Dothideomycetes</taxon>
        <taxon>Pleosporomycetidae</taxon>
        <taxon>Pleosporales</taxon>
        <taxon>Pleosporineae</taxon>
        <taxon>Pleosporaceae</taxon>
        <taxon>Bipolaris</taxon>
    </lineage>
</organism>